<dbReference type="Proteomes" id="UP000245464">
    <property type="component" value="Chromosome 1"/>
</dbReference>
<reference evidence="2 4" key="1">
    <citation type="journal article" date="2018" name="BMC Genomics">
        <title>Comparative genomics of the wheat fungal pathogen Pyrenophora tritici-repentis reveals chromosomal variations and genome plasticity.</title>
        <authorList>
            <person name="Moolhuijzen P."/>
            <person name="See P.T."/>
            <person name="Hane J.K."/>
            <person name="Shi G."/>
            <person name="Liu Z."/>
            <person name="Oliver R.P."/>
            <person name="Moffat C.S."/>
        </authorList>
    </citation>
    <scope>NUCLEOTIDE SEQUENCE [LARGE SCALE GENOMIC DNA]</scope>
    <source>
        <strain evidence="2">M4</strain>
    </source>
</reference>
<keyword evidence="5" id="KW-1185">Reference proteome</keyword>
<dbReference type="Proteomes" id="UP000249757">
    <property type="component" value="Unassembled WGS sequence"/>
</dbReference>
<evidence type="ECO:0008006" key="6">
    <source>
        <dbReference type="Google" id="ProtNLM"/>
    </source>
</evidence>
<reference evidence="3" key="2">
    <citation type="submission" date="2021-05" db="EMBL/GenBank/DDBJ databases">
        <authorList>
            <person name="Moolhuijzen P.M."/>
            <person name="Moffat C.S."/>
        </authorList>
    </citation>
    <scope>NUCLEOTIDE SEQUENCE</scope>
    <source>
        <strain evidence="3">86-124</strain>
    </source>
</reference>
<keyword evidence="1" id="KW-1133">Transmembrane helix</keyword>
<proteinExistence type="predicted"/>
<evidence type="ECO:0000313" key="4">
    <source>
        <dbReference type="Proteomes" id="UP000245464"/>
    </source>
</evidence>
<sequence>MYTNQSPATTSAQDATFSRLTTALTSVVTTSFTHVYNIAPASFTPRRITPNPFFPQATNPVWVPSESEVPVEWQPQIEKDEENHMFKFWIFVIALFGMVVLIPLLCGLWWMLSAGCRSKPKYKAARSETNWEREMDEEEERKFSGRARGGGFRWFG</sequence>
<dbReference type="EMBL" id="NQIK02000001">
    <property type="protein sequence ID" value="KAF7579041.1"/>
    <property type="molecule type" value="Genomic_DNA"/>
</dbReference>
<accession>A0A2W1IA77</accession>
<keyword evidence="1" id="KW-0472">Membrane</keyword>
<dbReference type="EMBL" id="NRDI02000010">
    <property type="protein sequence ID" value="KAI1512914.1"/>
    <property type="molecule type" value="Genomic_DNA"/>
</dbReference>
<evidence type="ECO:0000313" key="3">
    <source>
        <dbReference type="EMBL" id="KAI1512914.1"/>
    </source>
</evidence>
<evidence type="ECO:0000313" key="5">
    <source>
        <dbReference type="Proteomes" id="UP000249757"/>
    </source>
</evidence>
<reference evidence="3" key="3">
    <citation type="journal article" date="2022" name="bioRxiv">
        <title>A global pangenome for the wheat fungal pathogen Pyrenophora tritici-repentis and prediction of effector protein structural homology.</title>
        <authorList>
            <person name="Moolhuijzen P."/>
            <person name="See P.T."/>
            <person name="Shi G."/>
            <person name="Powell H.R."/>
            <person name="Cockram J."/>
            <person name="Jorgensen L.N."/>
            <person name="Benslimane H."/>
            <person name="Strelkov S.E."/>
            <person name="Turner J."/>
            <person name="Liu Z."/>
            <person name="Moffat C.S."/>
        </authorList>
    </citation>
    <scope>NUCLEOTIDE SEQUENCE</scope>
    <source>
        <strain evidence="3">86-124</strain>
    </source>
</reference>
<dbReference type="AlphaFoldDB" id="A0A2W1IA77"/>
<name>A0A2W1IA77_9PLEO</name>
<comment type="caution">
    <text evidence="3">The sequence shown here is derived from an EMBL/GenBank/DDBJ whole genome shotgun (WGS) entry which is preliminary data.</text>
</comment>
<evidence type="ECO:0000256" key="1">
    <source>
        <dbReference type="SAM" id="Phobius"/>
    </source>
</evidence>
<protein>
    <recommendedName>
        <fullName evidence="6">Transmembrane protein</fullName>
    </recommendedName>
</protein>
<evidence type="ECO:0000313" key="2">
    <source>
        <dbReference type="EMBL" id="KAF7579041.1"/>
    </source>
</evidence>
<gene>
    <name evidence="3" type="ORF">Ptr86124_007934</name>
    <name evidence="2" type="ORF">PtrM4_032810</name>
</gene>
<organism evidence="3 5">
    <name type="scientific">Pyrenophora tritici-repentis</name>
    <dbReference type="NCBI Taxonomy" id="45151"/>
    <lineage>
        <taxon>Eukaryota</taxon>
        <taxon>Fungi</taxon>
        <taxon>Dikarya</taxon>
        <taxon>Ascomycota</taxon>
        <taxon>Pezizomycotina</taxon>
        <taxon>Dothideomycetes</taxon>
        <taxon>Pleosporomycetidae</taxon>
        <taxon>Pleosporales</taxon>
        <taxon>Pleosporineae</taxon>
        <taxon>Pleosporaceae</taxon>
        <taxon>Pyrenophora</taxon>
    </lineage>
</organism>
<keyword evidence="1" id="KW-0812">Transmembrane</keyword>
<feature type="transmembrane region" description="Helical" evidence="1">
    <location>
        <begin position="88"/>
        <end position="112"/>
    </location>
</feature>
<reference evidence="5" key="4">
    <citation type="journal article" date="2022" name="Microb. Genom.">
        <title>A global pangenome for the wheat fungal pathogen Pyrenophora tritici-repentis and prediction of effector protein structural homology.</title>
        <authorList>
            <person name="Moolhuijzen P.M."/>
            <person name="See P.T."/>
            <person name="Shi G."/>
            <person name="Powell H.R."/>
            <person name="Cockram J."/>
            <person name="Jorgensen L.N."/>
            <person name="Benslimane H."/>
            <person name="Strelkov S.E."/>
            <person name="Turner J."/>
            <person name="Liu Z."/>
            <person name="Moffat C.S."/>
        </authorList>
    </citation>
    <scope>NUCLEOTIDE SEQUENCE [LARGE SCALE GENOMIC DNA]</scope>
</reference>